<dbReference type="InterPro" id="IPR011051">
    <property type="entry name" value="RmlC_Cupin_sf"/>
</dbReference>
<comment type="similarity">
    <text evidence="3">Belongs to the mannose-6-phosphate isomerase type 1 family.</text>
</comment>
<keyword evidence="10" id="KW-1185">Reference proteome</keyword>
<evidence type="ECO:0000259" key="8">
    <source>
        <dbReference type="Pfam" id="PF20511"/>
    </source>
</evidence>
<dbReference type="InterPro" id="IPR016305">
    <property type="entry name" value="Mannose-6-P_Isomerase"/>
</dbReference>
<comment type="catalytic activity">
    <reaction evidence="1">
        <text>D-mannose 6-phosphate = D-fructose 6-phosphate</text>
        <dbReference type="Rhea" id="RHEA:12356"/>
        <dbReference type="ChEBI" id="CHEBI:58735"/>
        <dbReference type="ChEBI" id="CHEBI:61527"/>
        <dbReference type="EC" id="5.3.1.8"/>
    </reaction>
</comment>
<dbReference type="PANTHER" id="PTHR10309:SF0">
    <property type="entry name" value="MANNOSE-6-PHOSPHATE ISOMERASE"/>
    <property type="match status" value="1"/>
</dbReference>
<dbReference type="Pfam" id="PF20511">
    <property type="entry name" value="PMI_typeI_cat"/>
    <property type="match status" value="1"/>
</dbReference>
<dbReference type="EMBL" id="JAROAV010000037">
    <property type="protein sequence ID" value="MDF8265549.1"/>
    <property type="molecule type" value="Genomic_DNA"/>
</dbReference>
<keyword evidence="5" id="KW-0479">Metal-binding</keyword>
<evidence type="ECO:0000256" key="4">
    <source>
        <dbReference type="ARBA" id="ARBA00011956"/>
    </source>
</evidence>
<dbReference type="EC" id="5.3.1.8" evidence="4"/>
<dbReference type="InterPro" id="IPR014710">
    <property type="entry name" value="RmlC-like_jellyroll"/>
</dbReference>
<evidence type="ECO:0000256" key="2">
    <source>
        <dbReference type="ARBA" id="ARBA00001947"/>
    </source>
</evidence>
<evidence type="ECO:0000313" key="9">
    <source>
        <dbReference type="EMBL" id="MDF8265549.1"/>
    </source>
</evidence>
<dbReference type="PANTHER" id="PTHR10309">
    <property type="entry name" value="MANNOSE-6-PHOSPHATE ISOMERASE"/>
    <property type="match status" value="1"/>
</dbReference>
<dbReference type="NCBIfam" id="TIGR00218">
    <property type="entry name" value="manA"/>
    <property type="match status" value="1"/>
</dbReference>
<keyword evidence="7 9" id="KW-0413">Isomerase</keyword>
<dbReference type="InterPro" id="IPR046457">
    <property type="entry name" value="PMI_typeI_cat"/>
</dbReference>
<evidence type="ECO:0000256" key="3">
    <source>
        <dbReference type="ARBA" id="ARBA00010772"/>
    </source>
</evidence>
<dbReference type="InterPro" id="IPR001250">
    <property type="entry name" value="Man6P_Isoase-1"/>
</dbReference>
<evidence type="ECO:0000313" key="10">
    <source>
        <dbReference type="Proteomes" id="UP001528912"/>
    </source>
</evidence>
<evidence type="ECO:0000256" key="5">
    <source>
        <dbReference type="ARBA" id="ARBA00022723"/>
    </source>
</evidence>
<protein>
    <recommendedName>
        <fullName evidence="4">mannose-6-phosphate isomerase</fullName>
        <ecNumber evidence="4">5.3.1.8</ecNumber>
    </recommendedName>
</protein>
<sequence length="374" mass="39868">MHRLTPVVQNYEWGSYEGLARISGRPFPTAVPEAELWMGAHEAAPSELGVDDDRTTLDQAIASDPVAWLGPAVADRFGGRLPFLLKVLAPAKALSIQVHPDPDRAASAPQETYADTWPKPEAWVAVEPTEAFVGSRPFDEVRSLASHLGVAGLSALVERAASTDSPAHELLRLVLGATDPEALVGEVLDACASRANDPTVAAVLRVAEHFPHDIGLVVLLTMRHRSLEPGDHVFLDAGVLHSLTSGLVVEVLANSDNVVRAGLTPKKIDVPELLHIVDVDSQVRVEPGADEDGWTSFAPHTPYFRLDLTRLSGASARVPGDQRPRIVLCLDGSAQLTTDGDLWLESGESAYLLPGEEVTATGDGTLYVAAPGLD</sequence>
<reference evidence="9 10" key="1">
    <citation type="submission" date="2023-03" db="EMBL/GenBank/DDBJ databases">
        <title>YIM 133296 draft genome.</title>
        <authorList>
            <person name="Xiong L."/>
        </authorList>
    </citation>
    <scope>NUCLEOTIDE SEQUENCE [LARGE SCALE GENOMIC DNA]</scope>
    <source>
        <strain evidence="9 10">YIM 133296</strain>
    </source>
</reference>
<dbReference type="PRINTS" id="PR00714">
    <property type="entry name" value="MAN6PISMRASE"/>
</dbReference>
<name>A0ABT6C9G1_9MICO</name>
<organism evidence="9 10">
    <name type="scientific">Luteipulveratus flavus</name>
    <dbReference type="NCBI Taxonomy" id="3031728"/>
    <lineage>
        <taxon>Bacteria</taxon>
        <taxon>Bacillati</taxon>
        <taxon>Actinomycetota</taxon>
        <taxon>Actinomycetes</taxon>
        <taxon>Micrococcales</taxon>
        <taxon>Dermacoccaceae</taxon>
        <taxon>Luteipulveratus</taxon>
    </lineage>
</organism>
<proteinExistence type="inferred from homology"/>
<dbReference type="RefSeq" id="WP_277192872.1">
    <property type="nucleotide sequence ID" value="NZ_JAROAV010000037.1"/>
</dbReference>
<keyword evidence="6" id="KW-0862">Zinc</keyword>
<dbReference type="GO" id="GO:0004476">
    <property type="term" value="F:mannose-6-phosphate isomerase activity"/>
    <property type="evidence" value="ECO:0007669"/>
    <property type="project" value="UniProtKB-EC"/>
</dbReference>
<evidence type="ECO:0000256" key="7">
    <source>
        <dbReference type="ARBA" id="ARBA00023235"/>
    </source>
</evidence>
<accession>A0ABT6C9G1</accession>
<dbReference type="SUPFAM" id="SSF51182">
    <property type="entry name" value="RmlC-like cupins"/>
    <property type="match status" value="1"/>
</dbReference>
<comment type="cofactor">
    <cofactor evidence="2">
        <name>Zn(2+)</name>
        <dbReference type="ChEBI" id="CHEBI:29105"/>
    </cofactor>
</comment>
<gene>
    <name evidence="9" type="primary">manA</name>
    <name evidence="9" type="ORF">P4R38_14965</name>
</gene>
<feature type="domain" description="Phosphomannose isomerase type I catalytic" evidence="8">
    <location>
        <begin position="1"/>
        <end position="137"/>
    </location>
</feature>
<evidence type="ECO:0000256" key="1">
    <source>
        <dbReference type="ARBA" id="ARBA00000757"/>
    </source>
</evidence>
<dbReference type="Gene3D" id="2.60.120.10">
    <property type="entry name" value="Jelly Rolls"/>
    <property type="match status" value="2"/>
</dbReference>
<dbReference type="Proteomes" id="UP001528912">
    <property type="component" value="Unassembled WGS sequence"/>
</dbReference>
<dbReference type="Gene3D" id="1.10.441.10">
    <property type="entry name" value="Phosphomannose Isomerase, domain 2"/>
    <property type="match status" value="1"/>
</dbReference>
<dbReference type="PIRSF" id="PIRSF001480">
    <property type="entry name" value="Mannose-6-phosphate_isomerase"/>
    <property type="match status" value="1"/>
</dbReference>
<evidence type="ECO:0000256" key="6">
    <source>
        <dbReference type="ARBA" id="ARBA00022833"/>
    </source>
</evidence>
<dbReference type="CDD" id="cd07011">
    <property type="entry name" value="cupin_PMI_type_I_N"/>
    <property type="match status" value="1"/>
</dbReference>
<comment type="caution">
    <text evidence="9">The sequence shown here is derived from an EMBL/GenBank/DDBJ whole genome shotgun (WGS) entry which is preliminary data.</text>
</comment>